<feature type="compositionally biased region" description="Basic and acidic residues" evidence="1">
    <location>
        <begin position="80"/>
        <end position="110"/>
    </location>
</feature>
<proteinExistence type="predicted"/>
<reference evidence="2" key="1">
    <citation type="submission" date="2021-01" db="UniProtKB">
        <authorList>
            <consortium name="EnsemblMetazoa"/>
        </authorList>
    </citation>
    <scope>IDENTIFICATION</scope>
    <source>
        <strain evidence="2">DH4</strain>
    </source>
</reference>
<name>A0A7M7GRA2_APIME</name>
<dbReference type="RefSeq" id="XP_006563019.1">
    <property type="nucleotide sequence ID" value="XM_006562956.3"/>
</dbReference>
<evidence type="ECO:0000313" key="2">
    <source>
        <dbReference type="EnsemblMetazoa" id="XP_006563019"/>
    </source>
</evidence>
<evidence type="ECO:0000256" key="1">
    <source>
        <dbReference type="SAM" id="MobiDB-lite"/>
    </source>
</evidence>
<dbReference type="OrthoDB" id="7700818at2759"/>
<organism evidence="2">
    <name type="scientific">Apis mellifera</name>
    <name type="common">Honeybee</name>
    <dbReference type="NCBI Taxonomy" id="7460"/>
    <lineage>
        <taxon>Eukaryota</taxon>
        <taxon>Metazoa</taxon>
        <taxon>Ecdysozoa</taxon>
        <taxon>Arthropoda</taxon>
        <taxon>Hexapoda</taxon>
        <taxon>Insecta</taxon>
        <taxon>Pterygota</taxon>
        <taxon>Neoptera</taxon>
        <taxon>Endopterygota</taxon>
        <taxon>Hymenoptera</taxon>
        <taxon>Apocrita</taxon>
        <taxon>Aculeata</taxon>
        <taxon>Apoidea</taxon>
        <taxon>Anthophila</taxon>
        <taxon>Apidae</taxon>
        <taxon>Apis</taxon>
    </lineage>
</organism>
<reference evidence="4" key="2">
    <citation type="submission" date="2025-04" db="UniProtKB">
        <authorList>
            <consortium name="RefSeq"/>
        </authorList>
    </citation>
    <scope>IDENTIFICATION</scope>
    <source>
        <strain evidence="4">DH4</strain>
        <tissue evidence="4">Whole body</tissue>
    </source>
</reference>
<dbReference type="Proteomes" id="UP000005203">
    <property type="component" value="Linkage group LG14"/>
</dbReference>
<evidence type="ECO:0000313" key="3">
    <source>
        <dbReference type="Proteomes" id="UP000005203"/>
    </source>
</evidence>
<feature type="compositionally biased region" description="Basic and acidic residues" evidence="1">
    <location>
        <begin position="304"/>
        <end position="323"/>
    </location>
</feature>
<accession>A0A8B6Z179</accession>
<evidence type="ECO:0000313" key="4">
    <source>
        <dbReference type="RefSeq" id="XP_006563019.1"/>
    </source>
</evidence>
<protein>
    <submittedName>
        <fullName evidence="4">Uncharacterized protein LOC726275</fullName>
    </submittedName>
</protein>
<sequence length="331" mass="38314">MFILHSIELNYREWQKKREDPRMGILAADIDFSYRRHTIARFILNSSRTKLTAHREIINLYVGREQKSDSLKVSSNNGNKESKEIKEKELKESKESKESKETEKKKASKDVRLMSNLPNDTAVHFGSFYGVEGNMNKPRTTKAKNSMDSINLSYKSIPRLEFTRQMVQKLERTAGTEDYARQVSALLEETVEPAHFKLHSLPTENSIPDGRYNPTGFPLWYKEPYKIPFASDEIYKLLKEKLDNMEGKARNVFEDESPEKSSLEEWSEDEQMECGENDDDINDILKRRKSSMHLLSNKSSSLTEAKDTDSKESSEISLNEKPKTPTLPHQH</sequence>
<feature type="compositionally biased region" description="Acidic residues" evidence="1">
    <location>
        <begin position="265"/>
        <end position="282"/>
    </location>
</feature>
<dbReference type="GeneID" id="726275"/>
<dbReference type="KEGG" id="ame:726275"/>
<accession>A0A7M7GRA2</accession>
<keyword evidence="3" id="KW-1185">Reference proteome</keyword>
<feature type="compositionally biased region" description="Low complexity" evidence="1">
    <location>
        <begin position="292"/>
        <end position="302"/>
    </location>
</feature>
<feature type="region of interest" description="Disordered" evidence="1">
    <location>
        <begin position="68"/>
        <end position="110"/>
    </location>
</feature>
<dbReference type="AlphaFoldDB" id="A0A7M7GRA2"/>
<dbReference type="EnsemblMetazoa" id="XM_006562956">
    <property type="protein sequence ID" value="XP_006563019"/>
    <property type="gene ID" value="LOC726275"/>
</dbReference>
<feature type="region of interest" description="Disordered" evidence="1">
    <location>
        <begin position="249"/>
        <end position="331"/>
    </location>
</feature>
<feature type="compositionally biased region" description="Basic and acidic residues" evidence="1">
    <location>
        <begin position="249"/>
        <end position="263"/>
    </location>
</feature>
<gene>
    <name evidence="4" type="primary">LOC726275</name>
</gene>